<reference evidence="1 2" key="1">
    <citation type="journal article" date="2019" name="Nat. Ecol. Evol.">
        <title>Megaphylogeny resolves global patterns of mushroom evolution.</title>
        <authorList>
            <person name="Varga T."/>
            <person name="Krizsan K."/>
            <person name="Foldi C."/>
            <person name="Dima B."/>
            <person name="Sanchez-Garcia M."/>
            <person name="Sanchez-Ramirez S."/>
            <person name="Szollosi G.J."/>
            <person name="Szarkandi J.G."/>
            <person name="Papp V."/>
            <person name="Albert L."/>
            <person name="Andreopoulos W."/>
            <person name="Angelini C."/>
            <person name="Antonin V."/>
            <person name="Barry K.W."/>
            <person name="Bougher N.L."/>
            <person name="Buchanan P."/>
            <person name="Buyck B."/>
            <person name="Bense V."/>
            <person name="Catcheside P."/>
            <person name="Chovatia M."/>
            <person name="Cooper J."/>
            <person name="Damon W."/>
            <person name="Desjardin D."/>
            <person name="Finy P."/>
            <person name="Geml J."/>
            <person name="Haridas S."/>
            <person name="Hughes K."/>
            <person name="Justo A."/>
            <person name="Karasinski D."/>
            <person name="Kautmanova I."/>
            <person name="Kiss B."/>
            <person name="Kocsube S."/>
            <person name="Kotiranta H."/>
            <person name="LaButti K.M."/>
            <person name="Lechner B.E."/>
            <person name="Liimatainen K."/>
            <person name="Lipzen A."/>
            <person name="Lukacs Z."/>
            <person name="Mihaltcheva S."/>
            <person name="Morgado L.N."/>
            <person name="Niskanen T."/>
            <person name="Noordeloos M.E."/>
            <person name="Ohm R.A."/>
            <person name="Ortiz-Santana B."/>
            <person name="Ovrebo C."/>
            <person name="Racz N."/>
            <person name="Riley R."/>
            <person name="Savchenko A."/>
            <person name="Shiryaev A."/>
            <person name="Soop K."/>
            <person name="Spirin V."/>
            <person name="Szebenyi C."/>
            <person name="Tomsovsky M."/>
            <person name="Tulloss R.E."/>
            <person name="Uehling J."/>
            <person name="Grigoriev I.V."/>
            <person name="Vagvolgyi C."/>
            <person name="Papp T."/>
            <person name="Martin F.M."/>
            <person name="Miettinen O."/>
            <person name="Hibbett D.S."/>
            <person name="Nagy L.G."/>
        </authorList>
    </citation>
    <scope>NUCLEOTIDE SEQUENCE [LARGE SCALE GENOMIC DNA]</scope>
    <source>
        <strain evidence="1 2">CBS 121175</strain>
    </source>
</reference>
<dbReference type="Proteomes" id="UP000307440">
    <property type="component" value="Unassembled WGS sequence"/>
</dbReference>
<sequence length="529" mass="59164">MYPLSLPLELVQNISGQAEISDVKSLRLVCKAFAMLLAGDLFYCLVIDMSKSQDRLEILSSLASDESHPARTATRELSIQRIDLDEPSEVTSCLIPALQSLGNLRKLRLRYFFTDLEWIYTPVLECLKPMLPRITTLEVSRVNAELIRPNIRQEALIAFLSDPGISRLASFAIDCGGGSQQNINSALVTAAANVVERSRSHLECLAFGFPSGISIRNTPATTLRTIFRPSPHSSFPVLTHLTLAEDIICDIRSCTPTVPQFSSLKHLTCVPKPAKRPIAVENQPNTFDFWTALASTGVRLHSIKEATATHELFHYLKSYSGELQELQINRFRAHGDGKDKWQDLGEEFWSCIVPLHHASLRLLHIRSNCDGWWSFGPITQDIFQSHAFPALEELLLNVHSSAQTSADLRKGYVITLLDLVSQSQLFGSLKKLVIMFPIAPTGGWCGTGRATLEGRYTRTESSNILAHSWPPMARLPNLTVAASYSSGIRLFPVLIPGHEEWKYERSKMEDDLSWGWKGPQRPTRFKARS</sequence>
<gene>
    <name evidence="1" type="ORF">FA15DRAFT_674716</name>
</gene>
<evidence type="ECO:0000313" key="1">
    <source>
        <dbReference type="EMBL" id="TFK19124.1"/>
    </source>
</evidence>
<dbReference type="EMBL" id="ML210359">
    <property type="protein sequence ID" value="TFK19124.1"/>
    <property type="molecule type" value="Genomic_DNA"/>
</dbReference>
<proteinExistence type="predicted"/>
<accession>A0A5C3KGQ7</accession>
<evidence type="ECO:0000313" key="2">
    <source>
        <dbReference type="Proteomes" id="UP000307440"/>
    </source>
</evidence>
<keyword evidence="2" id="KW-1185">Reference proteome</keyword>
<organism evidence="1 2">
    <name type="scientific">Coprinopsis marcescibilis</name>
    <name type="common">Agaric fungus</name>
    <name type="synonym">Psathyrella marcescibilis</name>
    <dbReference type="NCBI Taxonomy" id="230819"/>
    <lineage>
        <taxon>Eukaryota</taxon>
        <taxon>Fungi</taxon>
        <taxon>Dikarya</taxon>
        <taxon>Basidiomycota</taxon>
        <taxon>Agaricomycotina</taxon>
        <taxon>Agaricomycetes</taxon>
        <taxon>Agaricomycetidae</taxon>
        <taxon>Agaricales</taxon>
        <taxon>Agaricineae</taxon>
        <taxon>Psathyrellaceae</taxon>
        <taxon>Coprinopsis</taxon>
    </lineage>
</organism>
<name>A0A5C3KGQ7_COPMA</name>
<protein>
    <submittedName>
        <fullName evidence="1">Uncharacterized protein</fullName>
    </submittedName>
</protein>
<dbReference type="AlphaFoldDB" id="A0A5C3KGQ7"/>